<protein>
    <submittedName>
        <fullName evidence="3">YqhR family membrane protein</fullName>
    </submittedName>
</protein>
<feature type="transmembrane region" description="Helical" evidence="2">
    <location>
        <begin position="144"/>
        <end position="168"/>
    </location>
</feature>
<dbReference type="EMBL" id="JBHSMH010000005">
    <property type="protein sequence ID" value="MFC5467902.1"/>
    <property type="molecule type" value="Genomic_DNA"/>
</dbReference>
<feature type="region of interest" description="Disordered" evidence="1">
    <location>
        <begin position="1"/>
        <end position="27"/>
    </location>
</feature>
<evidence type="ECO:0000313" key="4">
    <source>
        <dbReference type="Proteomes" id="UP001596105"/>
    </source>
</evidence>
<dbReference type="Pfam" id="PF11085">
    <property type="entry name" value="YqhR"/>
    <property type="match status" value="1"/>
</dbReference>
<gene>
    <name evidence="3" type="ORF">ACFPPD_04165</name>
</gene>
<reference evidence="4" key="1">
    <citation type="journal article" date="2019" name="Int. J. Syst. Evol. Microbiol.">
        <title>The Global Catalogue of Microorganisms (GCM) 10K type strain sequencing project: providing services to taxonomists for standard genome sequencing and annotation.</title>
        <authorList>
            <consortium name="The Broad Institute Genomics Platform"/>
            <consortium name="The Broad Institute Genome Sequencing Center for Infectious Disease"/>
            <person name="Wu L."/>
            <person name="Ma J."/>
        </authorList>
    </citation>
    <scope>NUCLEOTIDE SEQUENCE [LARGE SCALE GENOMIC DNA]</scope>
    <source>
        <strain evidence="4">CCUG 57113</strain>
    </source>
</reference>
<dbReference type="RefSeq" id="WP_209743409.1">
    <property type="nucleotide sequence ID" value="NZ_JBHSMH010000005.1"/>
</dbReference>
<name>A0ABW0LSZ8_9BACL</name>
<keyword evidence="2" id="KW-0472">Membrane</keyword>
<keyword evidence="2" id="KW-1133">Transmembrane helix</keyword>
<evidence type="ECO:0000256" key="1">
    <source>
        <dbReference type="SAM" id="MobiDB-lite"/>
    </source>
</evidence>
<keyword evidence="2" id="KW-0812">Transmembrane</keyword>
<feature type="transmembrane region" description="Helical" evidence="2">
    <location>
        <begin position="117"/>
        <end position="138"/>
    </location>
</feature>
<feature type="transmembrane region" description="Helical" evidence="2">
    <location>
        <begin position="41"/>
        <end position="62"/>
    </location>
</feature>
<dbReference type="InterPro" id="IPR024563">
    <property type="entry name" value="YqhR"/>
</dbReference>
<feature type="compositionally biased region" description="Basic and acidic residues" evidence="1">
    <location>
        <begin position="1"/>
        <end position="11"/>
    </location>
</feature>
<dbReference type="Proteomes" id="UP001596105">
    <property type="component" value="Unassembled WGS sequence"/>
</dbReference>
<feature type="transmembrane region" description="Helical" evidence="2">
    <location>
        <begin position="82"/>
        <end position="105"/>
    </location>
</feature>
<evidence type="ECO:0000313" key="3">
    <source>
        <dbReference type="EMBL" id="MFC5467902.1"/>
    </source>
</evidence>
<sequence length="192" mass="21122">MEEERECERKKGGGKNRNGKAGNGNGNDPAPTNKILFSLKIGFFAGVFWGLIRWLATGLNLTNVHQAFLLDPFVPRSYLAGFYWQLAGWGMFILMSMLAAVVYVAALGRLGGPWPGFWFGALWWALCYAWLGPLVGTVPPLREIGWSSIATDFCLFLAWGLFIGYSIAFELHDESGREPTANGRGDSPQPAS</sequence>
<comment type="caution">
    <text evidence="3">The sequence shown here is derived from an EMBL/GenBank/DDBJ whole genome shotgun (WGS) entry which is preliminary data.</text>
</comment>
<proteinExistence type="predicted"/>
<keyword evidence="4" id="KW-1185">Reference proteome</keyword>
<accession>A0ABW0LSZ8</accession>
<organism evidence="3 4">
    <name type="scientific">Cohnella suwonensis</name>
    <dbReference type="NCBI Taxonomy" id="696072"/>
    <lineage>
        <taxon>Bacteria</taxon>
        <taxon>Bacillati</taxon>
        <taxon>Bacillota</taxon>
        <taxon>Bacilli</taxon>
        <taxon>Bacillales</taxon>
        <taxon>Paenibacillaceae</taxon>
        <taxon>Cohnella</taxon>
    </lineage>
</organism>
<evidence type="ECO:0000256" key="2">
    <source>
        <dbReference type="SAM" id="Phobius"/>
    </source>
</evidence>